<evidence type="ECO:0000313" key="3">
    <source>
        <dbReference type="Proteomes" id="UP000236642"/>
    </source>
</evidence>
<dbReference type="AlphaFoldDB" id="A0A2H5Y8W5"/>
<organism evidence="2 3">
    <name type="scientific">Candidatus Thermoflexus japonica</name>
    <dbReference type="NCBI Taxonomy" id="2035417"/>
    <lineage>
        <taxon>Bacteria</taxon>
        <taxon>Bacillati</taxon>
        <taxon>Chloroflexota</taxon>
        <taxon>Thermoflexia</taxon>
        <taxon>Thermoflexales</taxon>
        <taxon>Thermoflexaceae</taxon>
        <taxon>Thermoflexus</taxon>
    </lineage>
</organism>
<dbReference type="Pfam" id="PF07811">
    <property type="entry name" value="TadE"/>
    <property type="match status" value="1"/>
</dbReference>
<name>A0A2H5Y8W5_9CHLR</name>
<dbReference type="EMBL" id="BEHY01000077">
    <property type="protein sequence ID" value="GBD09879.1"/>
    <property type="molecule type" value="Genomic_DNA"/>
</dbReference>
<dbReference type="Proteomes" id="UP000236642">
    <property type="component" value="Unassembled WGS sequence"/>
</dbReference>
<feature type="domain" description="TadE-like" evidence="1">
    <location>
        <begin position="5"/>
        <end position="47"/>
    </location>
</feature>
<evidence type="ECO:0000313" key="2">
    <source>
        <dbReference type="EMBL" id="GBD09879.1"/>
    </source>
</evidence>
<evidence type="ECO:0000259" key="1">
    <source>
        <dbReference type="Pfam" id="PF07811"/>
    </source>
</evidence>
<dbReference type="InterPro" id="IPR012495">
    <property type="entry name" value="TadE-like_dom"/>
</dbReference>
<proteinExistence type="predicted"/>
<protein>
    <recommendedName>
        <fullName evidence="1">TadE-like domain-containing protein</fullName>
    </recommendedName>
</protein>
<reference evidence="3" key="1">
    <citation type="submission" date="2017-09" db="EMBL/GenBank/DDBJ databases">
        <title>Metaegenomics of thermophilic ammonia-oxidizing enrichment culture.</title>
        <authorList>
            <person name="Kato S."/>
            <person name="Suzuki K."/>
        </authorList>
    </citation>
    <scope>NUCLEOTIDE SEQUENCE [LARGE SCALE GENOMIC DNA]</scope>
</reference>
<comment type="caution">
    <text evidence="2">The sequence shown here is derived from an EMBL/GenBank/DDBJ whole genome shotgun (WGS) entry which is preliminary data.</text>
</comment>
<gene>
    <name evidence="2" type="ORF">HRbin22_02141</name>
</gene>
<accession>A0A2H5Y8W5</accession>
<sequence length="176" mass="19873">MNRRGQGLVEFALAFPLLVFLVMAIADFGRILLIYAELAGGVREALRYAMVNAPTGAMKQDQWNAFCYGAMLNRTKETLVLSPKNALIPQQTYFVYFEPFRYDTNQFDPPVLCPPTGKNFVLKREDRVVVEVRVRTTPVTPLIQALLPEVQIRYRAGRTLFPPDGVYFGPSQMPGP</sequence>